<dbReference type="PROSITE" id="PS00237">
    <property type="entry name" value="G_PROTEIN_RECEP_F1_1"/>
    <property type="match status" value="1"/>
</dbReference>
<dbReference type="PRINTS" id="PR00237">
    <property type="entry name" value="GPCRRHODOPSN"/>
</dbReference>
<evidence type="ECO:0000313" key="16">
    <source>
        <dbReference type="Proteomes" id="UP000504632"/>
    </source>
</evidence>
<keyword evidence="4 13" id="KW-0812">Transmembrane</keyword>
<feature type="transmembrane region" description="Helical" evidence="14">
    <location>
        <begin position="237"/>
        <end position="256"/>
    </location>
</feature>
<dbReference type="InterPro" id="IPR000725">
    <property type="entry name" value="Olfact_rcpt"/>
</dbReference>
<sequence>MSNSTQFTTIILAGYIDIGNIKYFYFTLLTVLYVAIIFANVTLIGLICVERTLHEPMYVLLCSLCVNELYGSTAFFPAFLINLLSSTHEIAIAFCYVQIFSLYTYAAVEYCNLAVMSYDRYVSICYPLQYGNIMTGKNVFILIVLIWMVSFVKFTITLSLNLRLQLCGNILEKVWCDNYLMVKLACSDSTVNNIYGIVALIPSVIVPVVLILYSYIKILKVCLRSSKETTQKAMNTCTPHLVSLMNFSLGCSFEIFQSRFDKVHMPNVLRVVISVYFVICPPLLNPVMYGIRMSKIRKVLSKSVYRIRNSR</sequence>
<dbReference type="AlphaFoldDB" id="A0A6J2VLA8"/>
<dbReference type="GO" id="GO:0005886">
    <property type="term" value="C:plasma membrane"/>
    <property type="evidence" value="ECO:0007669"/>
    <property type="project" value="UniProtKB-SubCell"/>
</dbReference>
<keyword evidence="10 13" id="KW-0675">Receptor</keyword>
<dbReference type="GO" id="GO:0005549">
    <property type="term" value="F:odorant binding"/>
    <property type="evidence" value="ECO:0007669"/>
    <property type="project" value="TreeGrafter"/>
</dbReference>
<reference evidence="17" key="1">
    <citation type="submission" date="2025-08" db="UniProtKB">
        <authorList>
            <consortium name="RefSeq"/>
        </authorList>
    </citation>
    <scope>IDENTIFICATION</scope>
</reference>
<evidence type="ECO:0000256" key="14">
    <source>
        <dbReference type="RuleBase" id="RU363047"/>
    </source>
</evidence>
<keyword evidence="8 14" id="KW-0472">Membrane</keyword>
<dbReference type="PRINTS" id="PR00245">
    <property type="entry name" value="OLFACTORYR"/>
</dbReference>
<comment type="subcellular location">
    <subcellularLocation>
        <location evidence="1 14">Cell membrane</location>
        <topology evidence="1 14">Multi-pass membrane protein</topology>
    </subcellularLocation>
</comment>
<evidence type="ECO:0000313" key="17">
    <source>
        <dbReference type="RefSeq" id="XP_030633770.1"/>
    </source>
</evidence>
<evidence type="ECO:0000256" key="11">
    <source>
        <dbReference type="ARBA" id="ARBA00023180"/>
    </source>
</evidence>
<feature type="transmembrane region" description="Helical" evidence="14">
    <location>
        <begin position="90"/>
        <end position="108"/>
    </location>
</feature>
<evidence type="ECO:0000256" key="9">
    <source>
        <dbReference type="ARBA" id="ARBA00023157"/>
    </source>
</evidence>
<evidence type="ECO:0000256" key="4">
    <source>
        <dbReference type="ARBA" id="ARBA00022692"/>
    </source>
</evidence>
<keyword evidence="7 13" id="KW-0297">G-protein coupled receptor</keyword>
<keyword evidence="12 13" id="KW-0807">Transducer</keyword>
<dbReference type="InterPro" id="IPR017452">
    <property type="entry name" value="GPCR_Rhodpsn_7TM"/>
</dbReference>
<keyword evidence="5 14" id="KW-0552">Olfaction</keyword>
<proteinExistence type="inferred from homology"/>
<dbReference type="GO" id="GO:0004984">
    <property type="term" value="F:olfactory receptor activity"/>
    <property type="evidence" value="ECO:0007669"/>
    <property type="project" value="InterPro"/>
</dbReference>
<organism evidence="16 17">
    <name type="scientific">Chanos chanos</name>
    <name type="common">Milkfish</name>
    <name type="synonym">Mugil chanos</name>
    <dbReference type="NCBI Taxonomy" id="29144"/>
    <lineage>
        <taxon>Eukaryota</taxon>
        <taxon>Metazoa</taxon>
        <taxon>Chordata</taxon>
        <taxon>Craniata</taxon>
        <taxon>Vertebrata</taxon>
        <taxon>Euteleostomi</taxon>
        <taxon>Actinopterygii</taxon>
        <taxon>Neopterygii</taxon>
        <taxon>Teleostei</taxon>
        <taxon>Ostariophysi</taxon>
        <taxon>Gonorynchiformes</taxon>
        <taxon>Chanidae</taxon>
        <taxon>Chanos</taxon>
    </lineage>
</organism>
<keyword evidence="9" id="KW-1015">Disulfide bond</keyword>
<feature type="transmembrane region" description="Helical" evidence="14">
    <location>
        <begin position="58"/>
        <end position="84"/>
    </location>
</feature>
<evidence type="ECO:0000259" key="15">
    <source>
        <dbReference type="PROSITE" id="PS50262"/>
    </source>
</evidence>
<evidence type="ECO:0000256" key="3">
    <source>
        <dbReference type="ARBA" id="ARBA00022606"/>
    </source>
</evidence>
<dbReference type="GeneID" id="115814936"/>
<dbReference type="InParanoid" id="A0A6J2VLA8"/>
<keyword evidence="16" id="KW-1185">Reference proteome</keyword>
<dbReference type="PROSITE" id="PS50262">
    <property type="entry name" value="G_PROTEIN_RECEP_F1_2"/>
    <property type="match status" value="1"/>
</dbReference>
<evidence type="ECO:0000256" key="7">
    <source>
        <dbReference type="ARBA" id="ARBA00023040"/>
    </source>
</evidence>
<dbReference type="PANTHER" id="PTHR26451:SF885">
    <property type="entry name" value="OLFACTORY RECEPTOR"/>
    <property type="match status" value="1"/>
</dbReference>
<feature type="transmembrane region" description="Helical" evidence="14">
    <location>
        <begin position="23"/>
        <end position="46"/>
    </location>
</feature>
<evidence type="ECO:0000256" key="8">
    <source>
        <dbReference type="ARBA" id="ARBA00023136"/>
    </source>
</evidence>
<dbReference type="SUPFAM" id="SSF81321">
    <property type="entry name" value="Family A G protein-coupled receptor-like"/>
    <property type="match status" value="1"/>
</dbReference>
<evidence type="ECO:0000256" key="10">
    <source>
        <dbReference type="ARBA" id="ARBA00023170"/>
    </source>
</evidence>
<dbReference type="Pfam" id="PF13853">
    <property type="entry name" value="7tm_4"/>
    <property type="match status" value="1"/>
</dbReference>
<dbReference type="Gene3D" id="1.20.1070.10">
    <property type="entry name" value="Rhodopsin 7-helix transmembrane proteins"/>
    <property type="match status" value="1"/>
</dbReference>
<accession>A0A6J2VLA8</accession>
<evidence type="ECO:0000256" key="2">
    <source>
        <dbReference type="ARBA" id="ARBA00022475"/>
    </source>
</evidence>
<keyword evidence="11" id="KW-0325">Glycoprotein</keyword>
<dbReference type="FunFam" id="1.20.1070.10:FF:000024">
    <property type="entry name" value="Olfactory receptor"/>
    <property type="match status" value="1"/>
</dbReference>
<evidence type="ECO:0000256" key="5">
    <source>
        <dbReference type="ARBA" id="ARBA00022725"/>
    </source>
</evidence>
<name>A0A6J2VLA8_CHACN</name>
<dbReference type="PANTHER" id="PTHR26451">
    <property type="entry name" value="G_PROTEIN_RECEP_F1_2 DOMAIN-CONTAINING PROTEIN"/>
    <property type="match status" value="1"/>
</dbReference>
<evidence type="ECO:0000256" key="1">
    <source>
        <dbReference type="ARBA" id="ARBA00004651"/>
    </source>
</evidence>
<dbReference type="InterPro" id="IPR000276">
    <property type="entry name" value="GPCR_Rhodpsn"/>
</dbReference>
<feature type="transmembrane region" description="Helical" evidence="14">
    <location>
        <begin position="194"/>
        <end position="216"/>
    </location>
</feature>
<feature type="transmembrane region" description="Helical" evidence="14">
    <location>
        <begin position="139"/>
        <end position="156"/>
    </location>
</feature>
<dbReference type="InterPro" id="IPR052921">
    <property type="entry name" value="GPCR1_Superfamily_Member"/>
</dbReference>
<evidence type="ECO:0000256" key="6">
    <source>
        <dbReference type="ARBA" id="ARBA00022989"/>
    </source>
</evidence>
<gene>
    <name evidence="17" type="primary">LOC115814936</name>
</gene>
<feature type="transmembrane region" description="Helical" evidence="14">
    <location>
        <begin position="268"/>
        <end position="291"/>
    </location>
</feature>
<evidence type="ECO:0000256" key="13">
    <source>
        <dbReference type="RuleBase" id="RU000688"/>
    </source>
</evidence>
<comment type="similarity">
    <text evidence="13">Belongs to the G-protein coupled receptor 1 family.</text>
</comment>
<feature type="domain" description="G-protein coupled receptors family 1 profile" evidence="15">
    <location>
        <begin position="39"/>
        <end position="289"/>
    </location>
</feature>
<dbReference type="RefSeq" id="XP_030633770.1">
    <property type="nucleotide sequence ID" value="XM_030777910.1"/>
</dbReference>
<evidence type="ECO:0000256" key="12">
    <source>
        <dbReference type="ARBA" id="ARBA00023224"/>
    </source>
</evidence>
<dbReference type="Proteomes" id="UP000504632">
    <property type="component" value="Chromosome 6"/>
</dbReference>
<dbReference type="OrthoDB" id="6147321at2759"/>
<keyword evidence="6 14" id="KW-1133">Transmembrane helix</keyword>
<keyword evidence="2 14" id="KW-1003">Cell membrane</keyword>
<dbReference type="GO" id="GO:0004930">
    <property type="term" value="F:G protein-coupled receptor activity"/>
    <property type="evidence" value="ECO:0007669"/>
    <property type="project" value="UniProtKB-KW"/>
</dbReference>
<protein>
    <recommendedName>
        <fullName evidence="14">Olfactory receptor</fullName>
    </recommendedName>
</protein>
<keyword evidence="3 14" id="KW-0716">Sensory transduction</keyword>